<evidence type="ECO:0000313" key="5">
    <source>
        <dbReference type="EMBL" id="KAF5381861.1"/>
    </source>
</evidence>
<protein>
    <recommendedName>
        <fullName evidence="4">RRM domain-containing protein</fullName>
    </recommendedName>
</protein>
<dbReference type="SMART" id="SM00360">
    <property type="entry name" value="RRM"/>
    <property type="match status" value="3"/>
</dbReference>
<evidence type="ECO:0000313" key="6">
    <source>
        <dbReference type="Proteomes" id="UP000518752"/>
    </source>
</evidence>
<evidence type="ECO:0000256" key="1">
    <source>
        <dbReference type="ARBA" id="ARBA00022884"/>
    </source>
</evidence>
<dbReference type="Pfam" id="PF00076">
    <property type="entry name" value="RRM_1"/>
    <property type="match status" value="4"/>
</dbReference>
<evidence type="ECO:0000256" key="2">
    <source>
        <dbReference type="PROSITE-ProRule" id="PRU00176"/>
    </source>
</evidence>
<feature type="domain" description="RRM" evidence="4">
    <location>
        <begin position="176"/>
        <end position="246"/>
    </location>
</feature>
<dbReference type="PANTHER" id="PTHR10352">
    <property type="entry name" value="EUKARYOTIC TRANSLATION INITIATION FACTOR 3 SUBUNIT G"/>
    <property type="match status" value="1"/>
</dbReference>
<feature type="region of interest" description="Disordered" evidence="3">
    <location>
        <begin position="518"/>
        <end position="550"/>
    </location>
</feature>
<sequence length="550" mass="58519">MKVHIPLDPATKQPKGLAYVTFRNPSDAVGAYETLDKTSFQGRLLHILPAVDRRGKIEVVEGAQKNGSVKEDREKKRKAMAGKEFNWSMLYMNSDAVASSIADRMNISKADILNPDDPSSTTNPAVKLALAETHIINETKAYLETNGVILSAFSADAAPSSSSAPSPHSRAIRSTTTILVKNIPYGTTESQIRELFEPHGTLNRVLVPPAGTIAVVEYDPGEEGAAAKAFRAEMGNSVIYLEWAPNGVFVEGPSTTASGSGTGGTNAAGGIGIPAYAVKIPEQMQGSGSGSGDGDGEVPSLAAGTTLFVKNLSFSTTTERLNQVFRHLPSFVFARVQMKPDTNPRSTHGANAAGGKLSMGYGFIGFKDGEGAKKAMKSMQGYVLDGHALHVKFAGRGRAGEDGGGDGTEGDGAEGVGSKGRTTKMVVKNIPFEATKKDIRDLFGTHGQLKSVRIPKKFDSRTRGFAFLDFISRHEAENAYAALRHTHLLGRHLVLEWAEEEGGEVDLDKLRKKAGVGIGIGGGKEMPGRKRKFDMARVEEGGGGNDDDDE</sequence>
<reference evidence="5 6" key="1">
    <citation type="journal article" date="2020" name="ISME J.">
        <title>Uncovering the hidden diversity of litter-decomposition mechanisms in mushroom-forming fungi.</title>
        <authorList>
            <person name="Floudas D."/>
            <person name="Bentzer J."/>
            <person name="Ahren D."/>
            <person name="Johansson T."/>
            <person name="Persson P."/>
            <person name="Tunlid A."/>
        </authorList>
    </citation>
    <scope>NUCLEOTIDE SEQUENCE [LARGE SCALE GENOMIC DNA]</scope>
    <source>
        <strain evidence="5 6">CBS 406.79</strain>
    </source>
</reference>
<dbReference type="InterPro" id="IPR000504">
    <property type="entry name" value="RRM_dom"/>
</dbReference>
<organism evidence="5 6">
    <name type="scientific">Collybiopsis confluens</name>
    <dbReference type="NCBI Taxonomy" id="2823264"/>
    <lineage>
        <taxon>Eukaryota</taxon>
        <taxon>Fungi</taxon>
        <taxon>Dikarya</taxon>
        <taxon>Basidiomycota</taxon>
        <taxon>Agaricomycotina</taxon>
        <taxon>Agaricomycetes</taxon>
        <taxon>Agaricomycetidae</taxon>
        <taxon>Agaricales</taxon>
        <taxon>Marasmiineae</taxon>
        <taxon>Omphalotaceae</taxon>
        <taxon>Collybiopsis</taxon>
    </lineage>
</organism>
<dbReference type="PROSITE" id="PS50102">
    <property type="entry name" value="RRM"/>
    <property type="match status" value="4"/>
</dbReference>
<dbReference type="OrthoDB" id="439639at2759"/>
<gene>
    <name evidence="5" type="ORF">D9757_008340</name>
</gene>
<name>A0A8H5M5W5_9AGAR</name>
<dbReference type="GO" id="GO:0003723">
    <property type="term" value="F:RNA binding"/>
    <property type="evidence" value="ECO:0007669"/>
    <property type="project" value="UniProtKB-UniRule"/>
</dbReference>
<dbReference type="CDD" id="cd12320">
    <property type="entry name" value="RRM6_RBM19_RRM5_MRD1"/>
    <property type="match status" value="1"/>
</dbReference>
<evidence type="ECO:0000256" key="3">
    <source>
        <dbReference type="SAM" id="MobiDB-lite"/>
    </source>
</evidence>
<feature type="domain" description="RRM" evidence="4">
    <location>
        <begin position="305"/>
        <end position="396"/>
    </location>
</feature>
<dbReference type="Proteomes" id="UP000518752">
    <property type="component" value="Unassembled WGS sequence"/>
</dbReference>
<feature type="domain" description="RRM" evidence="4">
    <location>
        <begin position="1"/>
        <end position="52"/>
    </location>
</feature>
<keyword evidence="6" id="KW-1185">Reference proteome</keyword>
<proteinExistence type="predicted"/>
<accession>A0A8H5M5W5</accession>
<evidence type="ECO:0000259" key="4">
    <source>
        <dbReference type="PROSITE" id="PS50102"/>
    </source>
</evidence>
<dbReference type="SUPFAM" id="SSF54928">
    <property type="entry name" value="RNA-binding domain, RBD"/>
    <property type="match status" value="3"/>
</dbReference>
<dbReference type="InterPro" id="IPR012677">
    <property type="entry name" value="Nucleotide-bd_a/b_plait_sf"/>
</dbReference>
<dbReference type="AlphaFoldDB" id="A0A8H5M5W5"/>
<dbReference type="EMBL" id="JAACJN010000056">
    <property type="protein sequence ID" value="KAF5381861.1"/>
    <property type="molecule type" value="Genomic_DNA"/>
</dbReference>
<keyword evidence="1 2" id="KW-0694">RNA-binding</keyword>
<feature type="region of interest" description="Disordered" evidence="3">
    <location>
        <begin position="396"/>
        <end position="419"/>
    </location>
</feature>
<dbReference type="InterPro" id="IPR035979">
    <property type="entry name" value="RBD_domain_sf"/>
</dbReference>
<dbReference type="Gene3D" id="3.30.70.330">
    <property type="match status" value="4"/>
</dbReference>
<comment type="caution">
    <text evidence="5">The sequence shown here is derived from an EMBL/GenBank/DDBJ whole genome shotgun (WGS) entry which is preliminary data.</text>
</comment>
<feature type="domain" description="RRM" evidence="4">
    <location>
        <begin position="423"/>
        <end position="500"/>
    </location>
</feature>